<comment type="caution">
    <text evidence="14">The sequence shown here is derived from an EMBL/GenBank/DDBJ whole genome shotgun (WGS) entry which is preliminary data.</text>
</comment>
<dbReference type="EMBL" id="CAJPDQ010000001">
    <property type="protein sequence ID" value="CAF9903395.1"/>
    <property type="molecule type" value="Genomic_DNA"/>
</dbReference>
<evidence type="ECO:0000256" key="10">
    <source>
        <dbReference type="ARBA" id="ARBA00055599"/>
    </source>
</evidence>
<dbReference type="AlphaFoldDB" id="A0A8H3I4V2"/>
<comment type="catalytic activity">
    <reaction evidence="9">
        <text>ATP + H2O = ADP + phosphate + H(+)</text>
        <dbReference type="Rhea" id="RHEA:13065"/>
        <dbReference type="ChEBI" id="CHEBI:15377"/>
        <dbReference type="ChEBI" id="CHEBI:15378"/>
        <dbReference type="ChEBI" id="CHEBI:30616"/>
        <dbReference type="ChEBI" id="CHEBI:43474"/>
        <dbReference type="ChEBI" id="CHEBI:456216"/>
        <dbReference type="EC" id="3.6.4.13"/>
    </reaction>
</comment>
<feature type="compositionally biased region" description="Basic and acidic residues" evidence="11">
    <location>
        <begin position="15"/>
        <end position="38"/>
    </location>
</feature>
<dbReference type="OrthoDB" id="10253254at2759"/>
<feature type="region of interest" description="Disordered" evidence="11">
    <location>
        <begin position="79"/>
        <end position="108"/>
    </location>
</feature>
<dbReference type="InterPro" id="IPR048333">
    <property type="entry name" value="HA2_WH"/>
</dbReference>
<dbReference type="FunFam" id="3.40.50.300:FF:000007">
    <property type="entry name" value="Pre-mRNA-splicing factor ATP-dependent RNA helicase"/>
    <property type="match status" value="1"/>
</dbReference>
<evidence type="ECO:0000256" key="5">
    <source>
        <dbReference type="ARBA" id="ARBA00022806"/>
    </source>
</evidence>
<protein>
    <recommendedName>
        <fullName evidence="1">RNA helicase</fullName>
        <ecNumber evidence="1">3.6.4.13</ecNumber>
    </recommendedName>
</protein>
<dbReference type="CDD" id="cd18791">
    <property type="entry name" value="SF2_C_RHA"/>
    <property type="match status" value="1"/>
</dbReference>
<dbReference type="GO" id="GO:0016787">
    <property type="term" value="F:hydrolase activity"/>
    <property type="evidence" value="ECO:0007669"/>
    <property type="project" value="UniProtKB-KW"/>
</dbReference>
<evidence type="ECO:0000256" key="11">
    <source>
        <dbReference type="SAM" id="MobiDB-lite"/>
    </source>
</evidence>
<dbReference type="PANTHER" id="PTHR18934:SF109">
    <property type="entry name" value="ATP-DEPENDENT RNA HELICASE DHX15 HOMOLOG"/>
    <property type="match status" value="1"/>
</dbReference>
<dbReference type="SMART" id="SM00490">
    <property type="entry name" value="HELICc"/>
    <property type="match status" value="1"/>
</dbReference>
<dbReference type="InterPro" id="IPR007502">
    <property type="entry name" value="Helicase-assoc_dom"/>
</dbReference>
<keyword evidence="4" id="KW-0378">Hydrolase</keyword>
<dbReference type="InterPro" id="IPR001650">
    <property type="entry name" value="Helicase_C-like"/>
</dbReference>
<proteinExistence type="inferred from homology"/>
<dbReference type="InterPro" id="IPR044756">
    <property type="entry name" value="DHX15_DEXHc"/>
</dbReference>
<dbReference type="FunFam" id="3.40.50.300:FF:001148">
    <property type="entry name" value="Pre-mRNA-splicing factor ATP-dependent RNA helicase DHX15/PRP43"/>
    <property type="match status" value="1"/>
</dbReference>
<dbReference type="Gene3D" id="1.20.120.1080">
    <property type="match status" value="1"/>
</dbReference>
<dbReference type="GO" id="GO:0005524">
    <property type="term" value="F:ATP binding"/>
    <property type="evidence" value="ECO:0007669"/>
    <property type="project" value="UniProtKB-KW"/>
</dbReference>
<comment type="function">
    <text evidence="10">Pre-mRNA processing factor involved in disassembly of spliceosomes after the release of mature mRNA.</text>
</comment>
<evidence type="ECO:0000256" key="9">
    <source>
        <dbReference type="ARBA" id="ARBA00047984"/>
    </source>
</evidence>
<dbReference type="Pfam" id="PF00270">
    <property type="entry name" value="DEAD"/>
    <property type="match status" value="1"/>
</dbReference>
<dbReference type="PROSITE" id="PS51192">
    <property type="entry name" value="HELICASE_ATP_BIND_1"/>
    <property type="match status" value="1"/>
</dbReference>
<dbReference type="SUPFAM" id="SSF52540">
    <property type="entry name" value="P-loop containing nucleoside triphosphate hydrolases"/>
    <property type="match status" value="1"/>
</dbReference>
<dbReference type="PROSITE" id="PS00690">
    <property type="entry name" value="DEAH_ATP_HELICASE"/>
    <property type="match status" value="1"/>
</dbReference>
<keyword evidence="7" id="KW-0508">mRNA splicing</keyword>
<reference evidence="14" key="1">
    <citation type="submission" date="2021-03" db="EMBL/GenBank/DDBJ databases">
        <authorList>
            <person name="Tagirdzhanova G."/>
        </authorList>
    </citation>
    <scope>NUCLEOTIDE SEQUENCE</scope>
</reference>
<feature type="domain" description="Helicase C-terminal" evidence="13">
    <location>
        <begin position="329"/>
        <end position="511"/>
    </location>
</feature>
<keyword evidence="3" id="KW-0547">Nucleotide-binding</keyword>
<dbReference type="GO" id="GO:0071014">
    <property type="term" value="C:post-mRNA release spliceosomal complex"/>
    <property type="evidence" value="ECO:0007669"/>
    <property type="project" value="UniProtKB-ARBA"/>
</dbReference>
<dbReference type="Pfam" id="PF00271">
    <property type="entry name" value="Helicase_C"/>
    <property type="match status" value="1"/>
</dbReference>
<evidence type="ECO:0000259" key="13">
    <source>
        <dbReference type="PROSITE" id="PS51194"/>
    </source>
</evidence>
<evidence type="ECO:0000256" key="6">
    <source>
        <dbReference type="ARBA" id="ARBA00022840"/>
    </source>
</evidence>
<evidence type="ECO:0000313" key="14">
    <source>
        <dbReference type="EMBL" id="CAF9903395.1"/>
    </source>
</evidence>
<name>A0A8H3I4V2_9LECA</name>
<dbReference type="SMART" id="SM00487">
    <property type="entry name" value="DEXDc"/>
    <property type="match status" value="1"/>
</dbReference>
<evidence type="ECO:0000256" key="2">
    <source>
        <dbReference type="ARBA" id="ARBA00022664"/>
    </source>
</evidence>
<evidence type="ECO:0000256" key="1">
    <source>
        <dbReference type="ARBA" id="ARBA00012552"/>
    </source>
</evidence>
<dbReference type="Pfam" id="PF07717">
    <property type="entry name" value="OB_NTP_bind"/>
    <property type="match status" value="1"/>
</dbReference>
<dbReference type="Proteomes" id="UP000664169">
    <property type="component" value="Unassembled WGS sequence"/>
</dbReference>
<dbReference type="InterPro" id="IPR011545">
    <property type="entry name" value="DEAD/DEAH_box_helicase_dom"/>
</dbReference>
<dbReference type="InterPro" id="IPR027417">
    <property type="entry name" value="P-loop_NTPase"/>
</dbReference>
<dbReference type="EC" id="3.6.4.13" evidence="1"/>
<evidence type="ECO:0000256" key="8">
    <source>
        <dbReference type="ARBA" id="ARBA00024333"/>
    </source>
</evidence>
<feature type="domain" description="Helicase ATP-binding" evidence="12">
    <location>
        <begin position="134"/>
        <end position="299"/>
    </location>
</feature>
<keyword evidence="5 14" id="KW-0347">Helicase</keyword>
<dbReference type="PROSITE" id="PS51194">
    <property type="entry name" value="HELICASE_CTER"/>
    <property type="match status" value="1"/>
</dbReference>
<dbReference type="Gene3D" id="3.40.50.300">
    <property type="entry name" value="P-loop containing nucleotide triphosphate hydrolases"/>
    <property type="match status" value="2"/>
</dbReference>
<dbReference type="SMART" id="SM00847">
    <property type="entry name" value="HA2"/>
    <property type="match status" value="1"/>
</dbReference>
<evidence type="ECO:0000256" key="3">
    <source>
        <dbReference type="ARBA" id="ARBA00022741"/>
    </source>
</evidence>
<sequence>MAQKRTFQDYEADDDPKKKSKTGEIIREDKQQERDPKRNPYLAHMYNSEDEEDGGVGLNGFASNGQAFNNTYHSYTRGKSLDSFTRHRTTSAQASKAEDGPENPFTGNPLSEKYFGILKTRRNLPVHVQRDEFLKLYQETQILVFVGETGSGKTTQIPQFVLYDDLPQNRGKLVACTQPRRVAAMSVAQRVADEMDVTLGEEVGYNIRFDNKTSSQTILSYMTDGMLLREAMNDHDLKRYSTIILDEAHERTLATDLLMGLLKEVALRRPDLKIIIMSATLDAQKFQTYFALEEDKQAPLLAVPGRTHPVEIFYTEKAERDYLEAALHTVLQIHATEPEGDILLFLTGEEEIEDACRKINLEVDEMIREADAGPMKVYSLYGTLPPHQQQKIFEPAPPPSRPGGRPGRKCIVSTNIAETSLTIDGIVYVVDPGFSKQKVYNPRARVESLLVSPISKASAQQRAGRAGRTKPGKCFRLYTEEAFRKELIPQTYPEILRSNLASTALELKKLGIDNLVRFDFMDPPAPETLMRALEELNYLACLDDDGELTVLGRLASEFPLDPALAVMLISSPEFYCSNEMLSLTALLSVPQIFVRPNNNRKRADEMKALFAHQDGDQLTMLNVYHAFKSPEAQANPKQWCHDHFLSLRALQSADNVRTQLKRIMETNEIQLMSTPFEDKKYYENIRKALVAGFFMQVAKRDGTGKTYLTVKEEQSVLLHPSTVLASDAEWVLYNEFVLTSKNYIRTVTVVKAEWLLDIAPTYYNIDDFKKGDVKTALIRADERIRRKKALKGSR</sequence>
<evidence type="ECO:0000259" key="12">
    <source>
        <dbReference type="PROSITE" id="PS51192"/>
    </source>
</evidence>
<evidence type="ECO:0000313" key="15">
    <source>
        <dbReference type="Proteomes" id="UP000664169"/>
    </source>
</evidence>
<keyword evidence="15" id="KW-1185">Reference proteome</keyword>
<evidence type="ECO:0000256" key="4">
    <source>
        <dbReference type="ARBA" id="ARBA00022801"/>
    </source>
</evidence>
<keyword evidence="2" id="KW-0507">mRNA processing</keyword>
<dbReference type="PANTHER" id="PTHR18934">
    <property type="entry name" value="ATP-DEPENDENT RNA HELICASE"/>
    <property type="match status" value="1"/>
</dbReference>
<dbReference type="FunFam" id="1.20.120.1080:FF:000003">
    <property type="entry name" value="Pre-mRNA-splicing factor ATP-dependent RNA helicase PRP43"/>
    <property type="match status" value="1"/>
</dbReference>
<dbReference type="Pfam" id="PF04408">
    <property type="entry name" value="WHD_HA2"/>
    <property type="match status" value="1"/>
</dbReference>
<dbReference type="CDD" id="cd17973">
    <property type="entry name" value="DEXHc_DHX15"/>
    <property type="match status" value="1"/>
</dbReference>
<gene>
    <name evidence="14" type="primary">PRP43</name>
    <name evidence="14" type="ORF">GOMPHAMPRED_000227</name>
</gene>
<dbReference type="InterPro" id="IPR011709">
    <property type="entry name" value="DEAD-box_helicase_OB_fold"/>
</dbReference>
<organism evidence="14 15">
    <name type="scientific">Gomphillus americanus</name>
    <dbReference type="NCBI Taxonomy" id="1940652"/>
    <lineage>
        <taxon>Eukaryota</taxon>
        <taxon>Fungi</taxon>
        <taxon>Dikarya</taxon>
        <taxon>Ascomycota</taxon>
        <taxon>Pezizomycotina</taxon>
        <taxon>Lecanoromycetes</taxon>
        <taxon>OSLEUM clade</taxon>
        <taxon>Ostropomycetidae</taxon>
        <taxon>Ostropales</taxon>
        <taxon>Graphidaceae</taxon>
        <taxon>Gomphilloideae</taxon>
        <taxon>Gomphillus</taxon>
    </lineage>
</organism>
<dbReference type="GO" id="GO:0003724">
    <property type="term" value="F:RNA helicase activity"/>
    <property type="evidence" value="ECO:0007669"/>
    <property type="project" value="UniProtKB-EC"/>
</dbReference>
<dbReference type="GO" id="GO:0003723">
    <property type="term" value="F:RNA binding"/>
    <property type="evidence" value="ECO:0007669"/>
    <property type="project" value="TreeGrafter"/>
</dbReference>
<dbReference type="Pfam" id="PF21010">
    <property type="entry name" value="HA2_C"/>
    <property type="match status" value="1"/>
</dbReference>
<dbReference type="InterPro" id="IPR014001">
    <property type="entry name" value="Helicase_ATP-bd"/>
</dbReference>
<keyword evidence="6" id="KW-0067">ATP-binding</keyword>
<dbReference type="InterPro" id="IPR002464">
    <property type="entry name" value="DNA/RNA_helicase_DEAH_CS"/>
</dbReference>
<comment type="similarity">
    <text evidence="8">Belongs to the DEAD box helicase family. DEAH subfamily. DDX15/PRP43 sub-subfamily.</text>
</comment>
<evidence type="ECO:0000256" key="7">
    <source>
        <dbReference type="ARBA" id="ARBA00023187"/>
    </source>
</evidence>
<dbReference type="GO" id="GO:0000390">
    <property type="term" value="P:spliceosomal complex disassembly"/>
    <property type="evidence" value="ECO:0007669"/>
    <property type="project" value="UniProtKB-ARBA"/>
</dbReference>
<feature type="region of interest" description="Disordered" evidence="11">
    <location>
        <begin position="1"/>
        <end position="58"/>
    </location>
</feature>
<accession>A0A8H3I4V2</accession>